<dbReference type="Proteomes" id="UP001151760">
    <property type="component" value="Unassembled WGS sequence"/>
</dbReference>
<keyword evidence="2" id="KW-0808">Transferase</keyword>
<dbReference type="EMBL" id="BQNB010013683">
    <property type="protein sequence ID" value="GJT18993.1"/>
    <property type="molecule type" value="Genomic_DNA"/>
</dbReference>
<keyword evidence="2" id="KW-0695">RNA-directed DNA polymerase</keyword>
<reference evidence="2" key="1">
    <citation type="journal article" date="2022" name="Int. J. Mol. Sci.">
        <title>Draft Genome of Tanacetum Coccineum: Genomic Comparison of Closely Related Tanacetum-Family Plants.</title>
        <authorList>
            <person name="Yamashiro T."/>
            <person name="Shiraishi A."/>
            <person name="Nakayama K."/>
            <person name="Satake H."/>
        </authorList>
    </citation>
    <scope>NUCLEOTIDE SEQUENCE</scope>
</reference>
<dbReference type="Pfam" id="PF13966">
    <property type="entry name" value="zf-RVT"/>
    <property type="match status" value="1"/>
</dbReference>
<accession>A0ABQ5BZ93</accession>
<name>A0ABQ5BZ93_9ASTR</name>
<proteinExistence type="predicted"/>
<sequence>MMAGSRGDLEELIKEVSLNENRRDGWKLRLDPSGVFFVRSLSHWIEERHASRMLGVKKPRWINVVLGKVNVFVWRAILGRLPVRVELDKRGIDLDSILCLCCENIMDLIDHSLVLCDKALKCGIGFLLGGGLAMLMRLIKKTCWVITG</sequence>
<feature type="domain" description="Reverse transcriptase zinc-binding" evidence="1">
    <location>
        <begin position="39"/>
        <end position="120"/>
    </location>
</feature>
<keyword evidence="3" id="KW-1185">Reference proteome</keyword>
<dbReference type="InterPro" id="IPR026960">
    <property type="entry name" value="RVT-Znf"/>
</dbReference>
<keyword evidence="2" id="KW-0548">Nucleotidyltransferase</keyword>
<evidence type="ECO:0000313" key="2">
    <source>
        <dbReference type="EMBL" id="GJT18993.1"/>
    </source>
</evidence>
<evidence type="ECO:0000259" key="1">
    <source>
        <dbReference type="Pfam" id="PF13966"/>
    </source>
</evidence>
<protein>
    <submittedName>
        <fullName evidence="2">RNA-directed DNA polymerase, eukaryota, reverse transcriptase zinc-binding domain protein</fullName>
    </submittedName>
</protein>
<comment type="caution">
    <text evidence="2">The sequence shown here is derived from an EMBL/GenBank/DDBJ whole genome shotgun (WGS) entry which is preliminary data.</text>
</comment>
<organism evidence="2 3">
    <name type="scientific">Tanacetum coccineum</name>
    <dbReference type="NCBI Taxonomy" id="301880"/>
    <lineage>
        <taxon>Eukaryota</taxon>
        <taxon>Viridiplantae</taxon>
        <taxon>Streptophyta</taxon>
        <taxon>Embryophyta</taxon>
        <taxon>Tracheophyta</taxon>
        <taxon>Spermatophyta</taxon>
        <taxon>Magnoliopsida</taxon>
        <taxon>eudicotyledons</taxon>
        <taxon>Gunneridae</taxon>
        <taxon>Pentapetalae</taxon>
        <taxon>asterids</taxon>
        <taxon>campanulids</taxon>
        <taxon>Asterales</taxon>
        <taxon>Asteraceae</taxon>
        <taxon>Asteroideae</taxon>
        <taxon>Anthemideae</taxon>
        <taxon>Anthemidinae</taxon>
        <taxon>Tanacetum</taxon>
    </lineage>
</organism>
<reference evidence="2" key="2">
    <citation type="submission" date="2022-01" db="EMBL/GenBank/DDBJ databases">
        <authorList>
            <person name="Yamashiro T."/>
            <person name="Shiraishi A."/>
            <person name="Satake H."/>
            <person name="Nakayama K."/>
        </authorList>
    </citation>
    <scope>NUCLEOTIDE SEQUENCE</scope>
</reference>
<dbReference type="GO" id="GO:0003964">
    <property type="term" value="F:RNA-directed DNA polymerase activity"/>
    <property type="evidence" value="ECO:0007669"/>
    <property type="project" value="UniProtKB-KW"/>
</dbReference>
<evidence type="ECO:0000313" key="3">
    <source>
        <dbReference type="Proteomes" id="UP001151760"/>
    </source>
</evidence>
<gene>
    <name evidence="2" type="ORF">Tco_0877699</name>
</gene>